<keyword evidence="4" id="KW-1185">Reference proteome</keyword>
<evidence type="ECO:0000313" key="3">
    <source>
        <dbReference type="EMBL" id="CAF3535272.1"/>
    </source>
</evidence>
<dbReference type="EMBL" id="CAJNOQ010000092">
    <property type="protein sequence ID" value="CAF0755034.1"/>
    <property type="molecule type" value="Genomic_DNA"/>
</dbReference>
<feature type="compositionally biased region" description="Low complexity" evidence="1">
    <location>
        <begin position="114"/>
        <end position="129"/>
    </location>
</feature>
<comment type="caution">
    <text evidence="2">The sequence shown here is derived from an EMBL/GenBank/DDBJ whole genome shotgun (WGS) entry which is preliminary data.</text>
</comment>
<feature type="compositionally biased region" description="Polar residues" evidence="1">
    <location>
        <begin position="192"/>
        <end position="220"/>
    </location>
</feature>
<sequence length="220" mass="24538">MFSRVTEDEALAEVSKHDDEYLQRTFDDSAFDSSTLPHRSTRKNDNFNGISSLNESRDYSFTLPRNTTTRLKKSLILSDTSSDQQRPSKSKSKSFMSSLKHLALPKRKKDRHPSTSSPNSSVNNLPLSSEPVSPYTLSEVLPGPRPRNTMPSEKGQMKSPSSSMKLSKKLSFLKRRSKQKQSSSSTNSLSNYDISKSESVQNTPIRTNAGSSLLIRSSAQ</sequence>
<organism evidence="2 4">
    <name type="scientific">Didymodactylos carnosus</name>
    <dbReference type="NCBI Taxonomy" id="1234261"/>
    <lineage>
        <taxon>Eukaryota</taxon>
        <taxon>Metazoa</taxon>
        <taxon>Spiralia</taxon>
        <taxon>Gnathifera</taxon>
        <taxon>Rotifera</taxon>
        <taxon>Eurotatoria</taxon>
        <taxon>Bdelloidea</taxon>
        <taxon>Philodinida</taxon>
        <taxon>Philodinidae</taxon>
        <taxon>Didymodactylos</taxon>
    </lineage>
</organism>
<proteinExistence type="predicted"/>
<dbReference type="OrthoDB" id="9993388at2759"/>
<dbReference type="Proteomes" id="UP000681722">
    <property type="component" value="Unassembled WGS sequence"/>
</dbReference>
<accession>A0A813PMJ3</accession>
<dbReference type="Proteomes" id="UP000663829">
    <property type="component" value="Unassembled WGS sequence"/>
</dbReference>
<protein>
    <submittedName>
        <fullName evidence="2">Uncharacterized protein</fullName>
    </submittedName>
</protein>
<name>A0A813PMJ3_9BILA</name>
<dbReference type="EMBL" id="CAJOBC010000092">
    <property type="protein sequence ID" value="CAF3535272.1"/>
    <property type="molecule type" value="Genomic_DNA"/>
</dbReference>
<evidence type="ECO:0000256" key="1">
    <source>
        <dbReference type="SAM" id="MobiDB-lite"/>
    </source>
</evidence>
<feature type="compositionally biased region" description="Basic residues" evidence="1">
    <location>
        <begin position="166"/>
        <end position="179"/>
    </location>
</feature>
<gene>
    <name evidence="2" type="ORF">GPM918_LOCUS1063</name>
    <name evidence="3" type="ORF">SRO942_LOCUS1063</name>
</gene>
<dbReference type="AlphaFoldDB" id="A0A813PMJ3"/>
<feature type="compositionally biased region" description="Polar residues" evidence="1">
    <location>
        <begin position="77"/>
        <end position="87"/>
    </location>
</feature>
<evidence type="ECO:0000313" key="2">
    <source>
        <dbReference type="EMBL" id="CAF0755034.1"/>
    </source>
</evidence>
<feature type="compositionally biased region" description="Low complexity" evidence="1">
    <location>
        <begin position="180"/>
        <end position="191"/>
    </location>
</feature>
<evidence type="ECO:0000313" key="4">
    <source>
        <dbReference type="Proteomes" id="UP000663829"/>
    </source>
</evidence>
<reference evidence="2" key="1">
    <citation type="submission" date="2021-02" db="EMBL/GenBank/DDBJ databases">
        <authorList>
            <person name="Nowell W R."/>
        </authorList>
    </citation>
    <scope>NUCLEOTIDE SEQUENCE</scope>
</reference>
<feature type="region of interest" description="Disordered" evidence="1">
    <location>
        <begin position="28"/>
        <end position="220"/>
    </location>
</feature>